<name>A0AAU0UMU6_9FIRM</name>
<dbReference type="RefSeq" id="WP_366924523.1">
    <property type="nucleotide sequence ID" value="NZ_CP121694.1"/>
</dbReference>
<keyword evidence="2" id="KW-0808">Transferase</keyword>
<dbReference type="CDD" id="cd02440">
    <property type="entry name" value="AdoMet_MTases"/>
    <property type="match status" value="1"/>
</dbReference>
<dbReference type="SUPFAM" id="SSF53335">
    <property type="entry name" value="S-adenosyl-L-methionine-dependent methyltransferases"/>
    <property type="match status" value="1"/>
</dbReference>
<dbReference type="KEGG" id="dbc:MFMK1_001503"/>
<dbReference type="Gene3D" id="3.40.50.150">
    <property type="entry name" value="Vaccinia Virus protein VP39"/>
    <property type="match status" value="1"/>
</dbReference>
<dbReference type="InterPro" id="IPR029063">
    <property type="entry name" value="SAM-dependent_MTases_sf"/>
</dbReference>
<dbReference type="InterPro" id="IPR050723">
    <property type="entry name" value="CFA/CMAS"/>
</dbReference>
<dbReference type="InterPro" id="IPR025714">
    <property type="entry name" value="Methyltranfer_dom"/>
</dbReference>
<dbReference type="EMBL" id="CP121694">
    <property type="protein sequence ID" value="WRO21692.1"/>
    <property type="molecule type" value="Genomic_DNA"/>
</dbReference>
<accession>A0AAU0UMU6</accession>
<reference evidence="2 3" key="1">
    <citation type="submission" date="2023-04" db="EMBL/GenBank/DDBJ databases">
        <authorList>
            <person name="Hsu D."/>
        </authorList>
    </citation>
    <scope>NUCLEOTIDE SEQUENCE [LARGE SCALE GENOMIC DNA]</scope>
    <source>
        <strain evidence="2 3">MK1</strain>
    </source>
</reference>
<evidence type="ECO:0000313" key="2">
    <source>
        <dbReference type="EMBL" id="WRO21692.1"/>
    </source>
</evidence>
<evidence type="ECO:0000313" key="3">
    <source>
        <dbReference type="Proteomes" id="UP001329915"/>
    </source>
</evidence>
<proteinExistence type="predicted"/>
<feature type="domain" description="Methyltransferase" evidence="1">
    <location>
        <begin position="70"/>
        <end position="148"/>
    </location>
</feature>
<protein>
    <submittedName>
        <fullName evidence="2">Class I SAM-dependent methyltransferase</fullName>
    </submittedName>
</protein>
<dbReference type="GO" id="GO:0032259">
    <property type="term" value="P:methylation"/>
    <property type="evidence" value="ECO:0007669"/>
    <property type="project" value="UniProtKB-KW"/>
</dbReference>
<sequence>MITFKSADFWLEAWQEGKKDALNALRDEVHTDGHYWDQRAKGFAKLGKTDEIEERAKKLAEILAARGRASKDMHLLDIGSGTGNYVIPLAHKLGQVMALDPSGEMLRLLRERADAEGLDNIDTGQLYWEKVDLAAKGWEQGFDVVMATMSPGISEVATLKKMIDASRGSCLLVGHLSREDTGRQELWGRLLGSEMRPVCPDIFYIFHLLYSWGYRPMLDTEEKVIVRYLGPEEIIEVYKTHFYPYLNMTKAMEGKIADYVREKTMDGRYREERRFTIGYLCWDV</sequence>
<dbReference type="GO" id="GO:0008168">
    <property type="term" value="F:methyltransferase activity"/>
    <property type="evidence" value="ECO:0007669"/>
    <property type="project" value="UniProtKB-KW"/>
</dbReference>
<dbReference type="Pfam" id="PF13847">
    <property type="entry name" value="Methyltransf_31"/>
    <property type="match status" value="1"/>
</dbReference>
<evidence type="ECO:0000259" key="1">
    <source>
        <dbReference type="Pfam" id="PF13847"/>
    </source>
</evidence>
<gene>
    <name evidence="2" type="ORF">MFMK1_001503</name>
</gene>
<organism evidence="2 3">
    <name type="scientific">Metallumcola ferriviriculae</name>
    <dbReference type="NCBI Taxonomy" id="3039180"/>
    <lineage>
        <taxon>Bacteria</taxon>
        <taxon>Bacillati</taxon>
        <taxon>Bacillota</taxon>
        <taxon>Clostridia</taxon>
        <taxon>Neomoorellales</taxon>
        <taxon>Desulfitibacteraceae</taxon>
        <taxon>Metallumcola</taxon>
    </lineage>
</organism>
<dbReference type="AlphaFoldDB" id="A0AAU0UMU6"/>
<dbReference type="Proteomes" id="UP001329915">
    <property type="component" value="Chromosome"/>
</dbReference>
<keyword evidence="3" id="KW-1185">Reference proteome</keyword>
<dbReference type="PANTHER" id="PTHR43667:SF2">
    <property type="entry name" value="FATTY ACID C-METHYL TRANSFERASE"/>
    <property type="match status" value="1"/>
</dbReference>
<keyword evidence="2" id="KW-0489">Methyltransferase</keyword>
<dbReference type="PANTHER" id="PTHR43667">
    <property type="entry name" value="CYCLOPROPANE-FATTY-ACYL-PHOSPHOLIPID SYNTHASE"/>
    <property type="match status" value="1"/>
</dbReference>